<comment type="caution">
    <text evidence="12">The sequence shown here is derived from an EMBL/GenBank/DDBJ whole genome shotgun (WGS) entry which is preliminary data.</text>
</comment>
<dbReference type="PROSITE" id="PS00177">
    <property type="entry name" value="TOPOISOMERASE_II"/>
    <property type="match status" value="1"/>
</dbReference>
<keyword evidence="5 10" id="KW-0067">ATP-binding</keyword>
<keyword evidence="8 10" id="KW-0238">DNA-binding</keyword>
<dbReference type="NCBIfam" id="TIGR01055">
    <property type="entry name" value="parE_Gneg"/>
    <property type="match status" value="1"/>
</dbReference>
<feature type="binding site" evidence="10">
    <location>
        <position position="335"/>
    </location>
    <ligand>
        <name>ATP</name>
        <dbReference type="ChEBI" id="CHEBI:30616"/>
    </ligand>
</feature>
<dbReference type="Gene3D" id="3.30.565.10">
    <property type="entry name" value="Histidine kinase-like ATPase, C-terminal domain"/>
    <property type="match status" value="1"/>
</dbReference>
<evidence type="ECO:0000256" key="2">
    <source>
        <dbReference type="ARBA" id="ARBA00001946"/>
    </source>
</evidence>
<dbReference type="PRINTS" id="PR01098">
    <property type="entry name" value="TOPISMRASE4B"/>
</dbReference>
<dbReference type="GO" id="GO:0046872">
    <property type="term" value="F:metal ion binding"/>
    <property type="evidence" value="ECO:0007669"/>
    <property type="project" value="UniProtKB-KW"/>
</dbReference>
<dbReference type="RefSeq" id="WP_213913055.1">
    <property type="nucleotide sequence ID" value="NZ_JANGWI010000004.1"/>
</dbReference>
<evidence type="ECO:0000256" key="6">
    <source>
        <dbReference type="ARBA" id="ARBA00022842"/>
    </source>
</evidence>
<evidence type="ECO:0000256" key="5">
    <source>
        <dbReference type="ARBA" id="ARBA00022840"/>
    </source>
</evidence>
<reference evidence="12" key="1">
    <citation type="submission" date="2023-10" db="EMBL/GenBank/DDBJ databases">
        <authorList>
            <consortium name="Clinical and Environmental Microbiology Branch: Whole genome sequencing antimicrobial resistance pathogens in the healthcare setting"/>
        </authorList>
    </citation>
    <scope>NUCLEOTIDE SEQUENCE</scope>
    <source>
        <strain evidence="12">2020QW-00022</strain>
    </source>
</reference>
<dbReference type="FunFam" id="3.30.565.10:FF:000002">
    <property type="entry name" value="DNA gyrase subunit B"/>
    <property type="match status" value="1"/>
</dbReference>
<evidence type="ECO:0000313" key="12">
    <source>
        <dbReference type="EMBL" id="ELR5217466.1"/>
    </source>
</evidence>
<dbReference type="CDD" id="cd16928">
    <property type="entry name" value="HATPase_GyrB-like"/>
    <property type="match status" value="1"/>
</dbReference>
<dbReference type="InterPro" id="IPR013760">
    <property type="entry name" value="Topo_IIA-like_dom_sf"/>
</dbReference>
<dbReference type="GO" id="GO:0003918">
    <property type="term" value="F:DNA topoisomerase type II (double strand cut, ATP-hydrolyzing) activity"/>
    <property type="evidence" value="ECO:0007669"/>
    <property type="project" value="UniProtKB-UniRule"/>
</dbReference>
<dbReference type="SUPFAM" id="SSF56719">
    <property type="entry name" value="Type II DNA topoisomerase"/>
    <property type="match status" value="1"/>
</dbReference>
<comment type="cofactor">
    <cofactor evidence="2">
        <name>Mg(2+)</name>
        <dbReference type="ChEBI" id="CHEBI:18420"/>
    </cofactor>
</comment>
<feature type="binding site" evidence="10">
    <location>
        <position position="43"/>
    </location>
    <ligand>
        <name>ATP</name>
        <dbReference type="ChEBI" id="CHEBI:30616"/>
    </ligand>
</feature>
<dbReference type="HAMAP" id="MF_00938">
    <property type="entry name" value="ParE_type1"/>
    <property type="match status" value="1"/>
</dbReference>
<evidence type="ECO:0000256" key="3">
    <source>
        <dbReference type="ARBA" id="ARBA00022723"/>
    </source>
</evidence>
<dbReference type="PANTHER" id="PTHR45866:SF4">
    <property type="entry name" value="DNA TOPOISOMERASE 4 SUBUNIT B"/>
    <property type="match status" value="1"/>
</dbReference>
<evidence type="ECO:0000256" key="8">
    <source>
        <dbReference type="ARBA" id="ARBA00023125"/>
    </source>
</evidence>
<keyword evidence="3" id="KW-0479">Metal-binding</keyword>
<evidence type="ECO:0000256" key="7">
    <source>
        <dbReference type="ARBA" id="ARBA00023029"/>
    </source>
</evidence>
<feature type="site" description="Interaction with DNA" evidence="10">
    <location>
        <position position="616"/>
    </location>
</feature>
<dbReference type="Pfam" id="PF02518">
    <property type="entry name" value="HATPase_c"/>
    <property type="match status" value="1"/>
</dbReference>
<dbReference type="Pfam" id="PF00204">
    <property type="entry name" value="DNA_gyraseB"/>
    <property type="match status" value="1"/>
</dbReference>
<keyword evidence="9 10" id="KW-0413">Isomerase</keyword>
<dbReference type="GO" id="GO:0005524">
    <property type="term" value="F:ATP binding"/>
    <property type="evidence" value="ECO:0007669"/>
    <property type="project" value="UniProtKB-UniRule"/>
</dbReference>
<dbReference type="EMBL" id="ABEXCJ040000002">
    <property type="protein sequence ID" value="ELR5217466.1"/>
    <property type="molecule type" value="Genomic_DNA"/>
</dbReference>
<dbReference type="GO" id="GO:0005694">
    <property type="term" value="C:chromosome"/>
    <property type="evidence" value="ECO:0007669"/>
    <property type="project" value="InterPro"/>
</dbReference>
<dbReference type="Pfam" id="PF00986">
    <property type="entry name" value="DNA_gyraseB_C"/>
    <property type="match status" value="1"/>
</dbReference>
<dbReference type="InterPro" id="IPR013506">
    <property type="entry name" value="Topo_IIA_bsu_dom2"/>
</dbReference>
<comment type="similarity">
    <text evidence="10">Belongs to the type II topoisomerase family. ParE type 1 subfamily.</text>
</comment>
<dbReference type="SUPFAM" id="SSF55874">
    <property type="entry name" value="ATPase domain of HSP90 chaperone/DNA topoisomerase II/histidine kinase"/>
    <property type="match status" value="1"/>
</dbReference>
<organism evidence="12">
    <name type="scientific">Providencia rettgeri</name>
    <dbReference type="NCBI Taxonomy" id="587"/>
    <lineage>
        <taxon>Bacteria</taxon>
        <taxon>Pseudomonadati</taxon>
        <taxon>Pseudomonadota</taxon>
        <taxon>Gammaproteobacteria</taxon>
        <taxon>Enterobacterales</taxon>
        <taxon>Morganellaceae</taxon>
        <taxon>Providencia</taxon>
    </lineage>
</organism>
<dbReference type="InterPro" id="IPR020568">
    <property type="entry name" value="Ribosomal_Su5_D2-typ_SF"/>
</dbReference>
<comment type="function">
    <text evidence="10">Topoisomerase IV is essential for chromosome segregation. It relaxes supercoiled DNA. Performs the decatenation events required during the replication of a circular DNA molecule.</text>
</comment>
<dbReference type="Pfam" id="PF01751">
    <property type="entry name" value="Toprim"/>
    <property type="match status" value="1"/>
</dbReference>
<dbReference type="CDD" id="cd00822">
    <property type="entry name" value="TopoII_Trans_DNA_gyrase"/>
    <property type="match status" value="1"/>
</dbReference>
<dbReference type="AlphaFoldDB" id="A0AAD2VSE5"/>
<feature type="site" description="Interaction with DNA" evidence="10">
    <location>
        <position position="498"/>
    </location>
</feature>
<evidence type="ECO:0000256" key="1">
    <source>
        <dbReference type="ARBA" id="ARBA00000185"/>
    </source>
</evidence>
<dbReference type="InterPro" id="IPR036890">
    <property type="entry name" value="HATPase_C_sf"/>
</dbReference>
<name>A0AAD2VSE5_PRORE</name>
<feature type="binding site" evidence="10">
    <location>
        <position position="70"/>
    </location>
    <ligand>
        <name>ATP</name>
        <dbReference type="ChEBI" id="CHEBI:30616"/>
    </ligand>
</feature>
<dbReference type="InterPro" id="IPR014721">
    <property type="entry name" value="Ribsml_uS5_D2-typ_fold_subgr"/>
</dbReference>
<keyword evidence="6" id="KW-0460">Magnesium</keyword>
<comment type="catalytic activity">
    <reaction evidence="1 10">
        <text>ATP-dependent breakage, passage and rejoining of double-stranded DNA.</text>
        <dbReference type="EC" id="5.6.2.2"/>
    </reaction>
</comment>
<proteinExistence type="inferred from homology"/>
<dbReference type="InterPro" id="IPR002288">
    <property type="entry name" value="DNA_gyrase_B_C"/>
</dbReference>
<keyword evidence="4 10" id="KW-0547">Nucleotide-binding</keyword>
<dbReference type="GO" id="GO:0006265">
    <property type="term" value="P:DNA topological change"/>
    <property type="evidence" value="ECO:0007669"/>
    <property type="project" value="UniProtKB-UniRule"/>
</dbReference>
<feature type="binding site" evidence="10">
    <location>
        <position position="6"/>
    </location>
    <ligand>
        <name>ATP</name>
        <dbReference type="ChEBI" id="CHEBI:30616"/>
    </ligand>
</feature>
<dbReference type="SMART" id="SM00387">
    <property type="entry name" value="HATPase_c"/>
    <property type="match status" value="1"/>
</dbReference>
<evidence type="ECO:0000259" key="11">
    <source>
        <dbReference type="PROSITE" id="PS50880"/>
    </source>
</evidence>
<feature type="site" description="Interaction with DNA" evidence="10">
    <location>
        <position position="447"/>
    </location>
</feature>
<keyword evidence="7 10" id="KW-0799">Topoisomerase</keyword>
<sequence>MTQSSYNAEAIEVLSGLEPVRRRPGMYTDTSRPNHLAQEVIDNSVDEALAGHASHIEVILHADQSLEVIDDGRGMPVDIHPEMKVSAVELILGQLHAGGKFSNKNYQFSGGLHGVGISVVNALSKRIEVTVRRDSQVYQIAFENGDKVEDLHVIGTCGKRNTGTSVHFWPDGSYFDSPRFSVTRLTHNLKAKAVLCPGVKITFKDKLNNTEQSWCYSDGLTDYLMESIDGLEALPPKPFTGEFSGETEAAQWALLWLPEGGELLTESYVNLIPTAQGGTHVNGLRQGLLDAMREFCEFRNILPRGVKLSADDIWERCTYVLSVKMQDPQFAGQTKERLSSRQCAAFVSGVVKDAFSLWLNQNVQVAEQLAEMAISSAQRRMRAAKKVVRKKLTSGPALPGKLADCSSQDLSMTELFLVEGDSAGGSAKQARDREYQAIMPLRGKILNTWEVSSDEVLASQEVHDISVAIGIDPDSEDLSQLRYGKICILADADSDGLHIATLLCALFVRHFPTLVKAGHVYMAMPPLYRIDLGKETFYALDESEKNAVLDRLSRKRGKPNVQRFKGLGEMNPLQLRETTLDPNTRRLVQLIIDDENYQQTLAVMDMLLAKKRSEDRRNWLQEKGDMAEIDV</sequence>
<dbReference type="GO" id="GO:0003677">
    <property type="term" value="F:DNA binding"/>
    <property type="evidence" value="ECO:0007669"/>
    <property type="project" value="UniProtKB-UniRule"/>
</dbReference>
<evidence type="ECO:0000256" key="4">
    <source>
        <dbReference type="ARBA" id="ARBA00022741"/>
    </source>
</evidence>
<dbReference type="Gene3D" id="3.30.230.10">
    <property type="match status" value="1"/>
</dbReference>
<dbReference type="InterPro" id="IPR013759">
    <property type="entry name" value="Topo_IIA_B_C"/>
</dbReference>
<protein>
    <recommendedName>
        <fullName evidence="10">DNA topoisomerase 4 subunit B</fullName>
        <ecNumber evidence="10">5.6.2.2</ecNumber>
    </recommendedName>
    <alternativeName>
        <fullName evidence="10">Topoisomerase IV subunit B</fullName>
    </alternativeName>
</protein>
<feature type="domain" description="Toprim" evidence="11">
    <location>
        <begin position="413"/>
        <end position="526"/>
    </location>
</feature>
<feature type="binding site" evidence="10">
    <location>
        <begin position="111"/>
        <end position="117"/>
    </location>
    <ligand>
        <name>ATP</name>
        <dbReference type="ChEBI" id="CHEBI:30616"/>
    </ligand>
</feature>
<evidence type="ECO:0000313" key="13">
    <source>
        <dbReference type="EMBL" id="EMR4589653.1"/>
    </source>
</evidence>
<dbReference type="InterPro" id="IPR006171">
    <property type="entry name" value="TOPRIM_dom"/>
</dbReference>
<evidence type="ECO:0000256" key="9">
    <source>
        <dbReference type="ARBA" id="ARBA00023235"/>
    </source>
</evidence>
<evidence type="ECO:0000256" key="10">
    <source>
        <dbReference type="HAMAP-Rule" id="MF_00938"/>
    </source>
</evidence>
<dbReference type="PANTHER" id="PTHR45866">
    <property type="entry name" value="DNA GYRASE/TOPOISOMERASE SUBUNIT B"/>
    <property type="match status" value="1"/>
</dbReference>
<dbReference type="InterPro" id="IPR005737">
    <property type="entry name" value="TopoIV_B_Gneg"/>
</dbReference>
<dbReference type="PRINTS" id="PR00418">
    <property type="entry name" value="TPI2FAMILY"/>
</dbReference>
<dbReference type="SMART" id="SM00433">
    <property type="entry name" value="TOP2c"/>
    <property type="match status" value="1"/>
</dbReference>
<dbReference type="Gene3D" id="3.40.50.670">
    <property type="match status" value="1"/>
</dbReference>
<dbReference type="InterPro" id="IPR003594">
    <property type="entry name" value="HATPase_dom"/>
</dbReference>
<dbReference type="SUPFAM" id="SSF54211">
    <property type="entry name" value="Ribosomal protein S5 domain 2-like"/>
    <property type="match status" value="1"/>
</dbReference>
<dbReference type="FunFam" id="3.30.230.10:FF:000012">
    <property type="entry name" value="DNA topoisomerase 4 subunit B"/>
    <property type="match status" value="1"/>
</dbReference>
<accession>A0AAD2VSE5</accession>
<dbReference type="EC" id="5.6.2.2" evidence="10"/>
<dbReference type="PROSITE" id="PS50880">
    <property type="entry name" value="TOPRIM"/>
    <property type="match status" value="1"/>
</dbReference>
<gene>
    <name evidence="10 12" type="primary">parE</name>
    <name evidence="13" type="ORF">M0K77_001961</name>
    <name evidence="12" type="ORF">M0K77_RS09805</name>
</gene>
<dbReference type="EMBL" id="ABEXCJ050000002">
    <property type="protein sequence ID" value="EMR4589653.1"/>
    <property type="molecule type" value="Genomic_DNA"/>
</dbReference>
<dbReference type="InterPro" id="IPR018522">
    <property type="entry name" value="TopoIIA_CS"/>
</dbReference>
<comment type="subunit">
    <text evidence="10">Heterotetramer composed of ParC and ParE.</text>
</comment>
<dbReference type="GO" id="GO:0007059">
    <property type="term" value="P:chromosome segregation"/>
    <property type="evidence" value="ECO:0007669"/>
    <property type="project" value="UniProtKB-UniRule"/>
</dbReference>
<dbReference type="InterPro" id="IPR001241">
    <property type="entry name" value="Topo_IIA"/>
</dbReference>
<dbReference type="FunFam" id="3.40.50.670:FF:000003">
    <property type="entry name" value="DNA topoisomerase 4 subunit B"/>
    <property type="match status" value="1"/>
</dbReference>